<protein>
    <submittedName>
        <fullName evidence="9">MgtC/SapB family protein</fullName>
    </submittedName>
</protein>
<comment type="caution">
    <text evidence="9">The sequence shown here is derived from an EMBL/GenBank/DDBJ whole genome shotgun (WGS) entry which is preliminary data.</text>
</comment>
<accession>A0ABW0UC71</accession>
<evidence type="ECO:0000256" key="4">
    <source>
        <dbReference type="ARBA" id="ARBA00022692"/>
    </source>
</evidence>
<reference evidence="10" key="1">
    <citation type="journal article" date="2019" name="Int. J. Syst. Evol. Microbiol.">
        <title>The Global Catalogue of Microorganisms (GCM) 10K type strain sequencing project: providing services to taxonomists for standard genome sequencing and annotation.</title>
        <authorList>
            <consortium name="The Broad Institute Genomics Platform"/>
            <consortium name="The Broad Institute Genome Sequencing Center for Infectious Disease"/>
            <person name="Wu L."/>
            <person name="Ma J."/>
        </authorList>
    </citation>
    <scope>NUCLEOTIDE SEQUENCE [LARGE SCALE GENOMIC DNA]</scope>
    <source>
        <strain evidence="10">CGMCC 1.15790</strain>
    </source>
</reference>
<gene>
    <name evidence="9" type="ORF">ACFPTR_13790</name>
</gene>
<feature type="transmembrane region" description="Helical" evidence="7">
    <location>
        <begin position="41"/>
        <end position="59"/>
    </location>
</feature>
<feature type="transmembrane region" description="Helical" evidence="7">
    <location>
        <begin position="12"/>
        <end position="29"/>
    </location>
</feature>
<dbReference type="PANTHER" id="PTHR33778:SF1">
    <property type="entry name" value="MAGNESIUM TRANSPORTER YHID-RELATED"/>
    <property type="match status" value="1"/>
</dbReference>
<evidence type="ECO:0000256" key="5">
    <source>
        <dbReference type="ARBA" id="ARBA00022989"/>
    </source>
</evidence>
<dbReference type="PANTHER" id="PTHR33778">
    <property type="entry name" value="PROTEIN MGTC"/>
    <property type="match status" value="1"/>
</dbReference>
<dbReference type="EMBL" id="JBHSPF010000073">
    <property type="protein sequence ID" value="MFC5629919.1"/>
    <property type="molecule type" value="Genomic_DNA"/>
</dbReference>
<dbReference type="Proteomes" id="UP001596143">
    <property type="component" value="Unassembled WGS sequence"/>
</dbReference>
<evidence type="ECO:0000259" key="8">
    <source>
        <dbReference type="Pfam" id="PF02308"/>
    </source>
</evidence>
<keyword evidence="10" id="KW-1185">Reference proteome</keyword>
<dbReference type="RefSeq" id="WP_270895829.1">
    <property type="nucleotide sequence ID" value="NZ_JBHSPF010000073.1"/>
</dbReference>
<comment type="subcellular location">
    <subcellularLocation>
        <location evidence="1">Cell membrane</location>
        <topology evidence="1">Multi-pass membrane protein</topology>
    </subcellularLocation>
</comment>
<evidence type="ECO:0000313" key="10">
    <source>
        <dbReference type="Proteomes" id="UP001596143"/>
    </source>
</evidence>
<evidence type="ECO:0000256" key="2">
    <source>
        <dbReference type="ARBA" id="ARBA00009298"/>
    </source>
</evidence>
<keyword evidence="6 7" id="KW-0472">Membrane</keyword>
<name>A0ABW0UC71_9BACI</name>
<feature type="domain" description="MgtC/SapB/SrpB/YhiD N-terminal" evidence="8">
    <location>
        <begin position="17"/>
        <end position="147"/>
    </location>
</feature>
<dbReference type="PRINTS" id="PR01837">
    <property type="entry name" value="MGTCSAPBPROT"/>
</dbReference>
<keyword evidence="4 7" id="KW-0812">Transmembrane</keyword>
<evidence type="ECO:0000256" key="1">
    <source>
        <dbReference type="ARBA" id="ARBA00004651"/>
    </source>
</evidence>
<comment type="similarity">
    <text evidence="2">Belongs to the MgtC/SapB family.</text>
</comment>
<feature type="transmembrane region" description="Helical" evidence="7">
    <location>
        <begin position="126"/>
        <end position="146"/>
    </location>
</feature>
<sequence length="236" mass="25996">MDFFQLNDETIVIITRILIAASLAGLIGIEREYKRHPAGFRTHLLVGTASCLLMLLALFGFQSYLAENQEVVRYDPSRLASYVVSGVGFLGAGTIIVQGVSVKGLTTAASIWVVAAIGLATGAGMYFPAIFTTIIVLLSLFFLNNVDHFIKKSIQKNKLEIYVKADTSSLANIIAVLEEHHIKVKRIKGMLMEEKDKEQYAYIIHMKPGNLDASARVKLQEEILSCEGVISLEMES</sequence>
<evidence type="ECO:0000256" key="3">
    <source>
        <dbReference type="ARBA" id="ARBA00022475"/>
    </source>
</evidence>
<dbReference type="InterPro" id="IPR003416">
    <property type="entry name" value="MgtC/SapB/SrpB/YhiD_fam"/>
</dbReference>
<keyword evidence="5 7" id="KW-1133">Transmembrane helix</keyword>
<dbReference type="Pfam" id="PF02308">
    <property type="entry name" value="MgtC"/>
    <property type="match status" value="1"/>
</dbReference>
<evidence type="ECO:0000256" key="6">
    <source>
        <dbReference type="ARBA" id="ARBA00023136"/>
    </source>
</evidence>
<proteinExistence type="inferred from homology"/>
<dbReference type="InterPro" id="IPR049177">
    <property type="entry name" value="MgtC_SapB_SrpB_YhiD_N"/>
</dbReference>
<evidence type="ECO:0000313" key="9">
    <source>
        <dbReference type="EMBL" id="MFC5629919.1"/>
    </source>
</evidence>
<organism evidence="9 10">
    <name type="scientific">Aliibacillus thermotolerans</name>
    <dbReference type="NCBI Taxonomy" id="1834418"/>
    <lineage>
        <taxon>Bacteria</taxon>
        <taxon>Bacillati</taxon>
        <taxon>Bacillota</taxon>
        <taxon>Bacilli</taxon>
        <taxon>Bacillales</taxon>
        <taxon>Bacillaceae</taxon>
        <taxon>Aliibacillus</taxon>
    </lineage>
</organism>
<evidence type="ECO:0000256" key="7">
    <source>
        <dbReference type="SAM" id="Phobius"/>
    </source>
</evidence>
<feature type="transmembrane region" description="Helical" evidence="7">
    <location>
        <begin position="79"/>
        <end position="97"/>
    </location>
</feature>
<keyword evidence="3" id="KW-1003">Cell membrane</keyword>